<comment type="caution">
    <text evidence="2">The sequence shown here is derived from an EMBL/GenBank/DDBJ whole genome shotgun (WGS) entry which is preliminary data.</text>
</comment>
<keyword evidence="1" id="KW-0812">Transmembrane</keyword>
<keyword evidence="3" id="KW-1185">Reference proteome</keyword>
<dbReference type="Proteomes" id="UP000220527">
    <property type="component" value="Unassembled WGS sequence"/>
</dbReference>
<accession>A0A2A6RJI3</accession>
<evidence type="ECO:0000256" key="1">
    <source>
        <dbReference type="SAM" id="Phobius"/>
    </source>
</evidence>
<evidence type="ECO:0000313" key="3">
    <source>
        <dbReference type="Proteomes" id="UP000220527"/>
    </source>
</evidence>
<protein>
    <recommendedName>
        <fullName evidence="4">DUF3352 domain-containing protein</fullName>
    </recommendedName>
</protein>
<name>A0A2A6RJI3_9CHLR</name>
<feature type="transmembrane region" description="Helical" evidence="1">
    <location>
        <begin position="20"/>
        <end position="44"/>
    </location>
</feature>
<evidence type="ECO:0000313" key="2">
    <source>
        <dbReference type="EMBL" id="PDW03113.1"/>
    </source>
</evidence>
<dbReference type="OrthoDB" id="149187at2"/>
<organism evidence="2 3">
    <name type="scientific">Candidatus Viridilinea mediisalina</name>
    <dbReference type="NCBI Taxonomy" id="2024553"/>
    <lineage>
        <taxon>Bacteria</taxon>
        <taxon>Bacillati</taxon>
        <taxon>Chloroflexota</taxon>
        <taxon>Chloroflexia</taxon>
        <taxon>Chloroflexales</taxon>
        <taxon>Chloroflexineae</taxon>
        <taxon>Oscillochloridaceae</taxon>
        <taxon>Candidatus Viridilinea</taxon>
    </lineage>
</organism>
<keyword evidence="1" id="KW-0472">Membrane</keyword>
<reference evidence="3" key="1">
    <citation type="submission" date="2017-08" db="EMBL/GenBank/DDBJ databases">
        <authorList>
            <person name="Grouzdev D.S."/>
            <person name="Gaisin V.A."/>
            <person name="Rysina M.S."/>
            <person name="Gorlenko V.M."/>
        </authorList>
    </citation>
    <scope>NUCLEOTIDE SEQUENCE [LARGE SCALE GENOMIC DNA]</scope>
    <source>
        <strain evidence="3">Kir15-3F</strain>
    </source>
</reference>
<sequence>MTNSLASASHPARERGLGYAFLGGLGITVTAIIIGALAFAWLILAARGPTVPELLPADTQLYLAVTPNVGHVLEVAELRQILREELGISEHDALLRGVIDLAVVPLGPDNMGVWLGSELGVAIRGFNADTLAAAQPAEVLLRDAEILVFFGSKNDPQAEAFLEQHYAARSAQGEQLVREEHGAGTIYSQQHGPPNLTSVFTIIEHYVFFSNSRDALVALAEQANREAQGPSLAHEASFGSARPGRYDDGSAAAAAARTALSELLHGLMQTNSNYP</sequence>
<keyword evidence="1" id="KW-1133">Transmembrane helix</keyword>
<evidence type="ECO:0008006" key="4">
    <source>
        <dbReference type="Google" id="ProtNLM"/>
    </source>
</evidence>
<dbReference type="EMBL" id="NQWI01000040">
    <property type="protein sequence ID" value="PDW03113.1"/>
    <property type="molecule type" value="Genomic_DNA"/>
</dbReference>
<gene>
    <name evidence="2" type="ORF">CJ255_10375</name>
</gene>
<dbReference type="AlphaFoldDB" id="A0A2A6RJI3"/>
<dbReference type="RefSeq" id="WP_097644032.1">
    <property type="nucleotide sequence ID" value="NZ_NQWI01000040.1"/>
</dbReference>
<proteinExistence type="predicted"/>